<sequence>LQFVQLLETFVGEDASLDISENLTSFFRRCYVETKEEKMSALEQVRQNASRVRRGLLLEALFQKWDSDGSGFLDLNEVDELLYTYKEGMEKESMKKAKLHIQFPQPRQGHEVRLSSKQFQKYIELVVSELRGNEDQVLESVVEFLMNALERSHIESLRNSARRKWLHQIQRAAETSGVSVEPVYAETFKALTQDAEAHGNKKISAHISLLEENELLPDRGNVLLRNVACTLDDAPFVLNRVLYRDMKGISFTVVDEGKPIHVPQVQHHGNIFFWNRSRCENNRNGSFLALPLQDAYMRIFGVIAVDTLKDPQEINIFLPHEIRFYQDSDYVLRNMMVTGYMGLTEIHTNPPTIFRKTCIFRDFLFKCTDSSEVVLASACGETHIVIPLRERTGEALGVIDFNIGRSRMLLYREYKDLQKMMKVVQAACYEILGEFSGETKKKYILEIENVGEVQRAGIIFFRIMLQELQESIRLLNSIDFVSLLIYDHKLLMEPKSFQDSSGQFQDFEANVNLVHDILMGVILFFHPELEFSSDFEDWDKCKLSSRSVETGLCQKGPEPERLLGQEEGKCNPGKDNHTPQGIFGSGSM</sequence>
<dbReference type="SUPFAM" id="SSF55781">
    <property type="entry name" value="GAF domain-like"/>
    <property type="match status" value="1"/>
</dbReference>
<protein>
    <submittedName>
        <fullName evidence="4">EF-hand calcium-binding domain-containing protein 5-like</fullName>
    </submittedName>
</protein>
<dbReference type="InterPro" id="IPR029016">
    <property type="entry name" value="GAF-like_dom_sf"/>
</dbReference>
<organism evidence="3 4">
    <name type="scientific">Trichechus manatus latirostris</name>
    <name type="common">Florida manatee</name>
    <dbReference type="NCBI Taxonomy" id="127582"/>
    <lineage>
        <taxon>Eukaryota</taxon>
        <taxon>Metazoa</taxon>
        <taxon>Chordata</taxon>
        <taxon>Craniata</taxon>
        <taxon>Vertebrata</taxon>
        <taxon>Euteleostomi</taxon>
        <taxon>Mammalia</taxon>
        <taxon>Eutheria</taxon>
        <taxon>Afrotheria</taxon>
        <taxon>Sirenia</taxon>
        <taxon>Trichechidae</taxon>
        <taxon>Trichechus</taxon>
    </lineage>
</organism>
<dbReference type="PROSITE" id="PS50222">
    <property type="entry name" value="EF_HAND_2"/>
    <property type="match status" value="1"/>
</dbReference>
<feature type="domain" description="EF-hand" evidence="2">
    <location>
        <begin position="53"/>
        <end position="88"/>
    </location>
</feature>
<dbReference type="GO" id="GO:0005509">
    <property type="term" value="F:calcium ion binding"/>
    <property type="evidence" value="ECO:0007669"/>
    <property type="project" value="InterPro"/>
</dbReference>
<dbReference type="KEGG" id="tmu:101352193"/>
<reference evidence="4" key="1">
    <citation type="submission" date="2025-08" db="UniProtKB">
        <authorList>
            <consortium name="RefSeq"/>
        </authorList>
    </citation>
    <scope>IDENTIFICATION</scope>
</reference>
<dbReference type="STRING" id="127582.A0A2Y9R5B5"/>
<feature type="compositionally biased region" description="Basic and acidic residues" evidence="1">
    <location>
        <begin position="557"/>
        <end position="577"/>
    </location>
</feature>
<dbReference type="Gene3D" id="3.30.450.40">
    <property type="match status" value="1"/>
</dbReference>
<dbReference type="PANTHER" id="PTHR46788:SF1">
    <property type="entry name" value="EF-HAND CALCIUM-BINDING DOMAIN-CONTAINING PROTEIN 5"/>
    <property type="match status" value="1"/>
</dbReference>
<evidence type="ECO:0000313" key="3">
    <source>
        <dbReference type="Proteomes" id="UP000248480"/>
    </source>
</evidence>
<feature type="non-terminal residue" evidence="4">
    <location>
        <position position="1"/>
    </location>
</feature>
<dbReference type="PANTHER" id="PTHR46788">
    <property type="entry name" value="EF-HAND CALCIUM-BINDING DOMAIN-CONTAINING PROTEIN 5"/>
    <property type="match status" value="1"/>
</dbReference>
<dbReference type="InterPro" id="IPR018247">
    <property type="entry name" value="EF_Hand_1_Ca_BS"/>
</dbReference>
<accession>A0A2Y9R5B5</accession>
<dbReference type="InterPro" id="IPR002048">
    <property type="entry name" value="EF_hand_dom"/>
</dbReference>
<dbReference type="GeneID" id="101352193"/>
<proteinExistence type="predicted"/>
<dbReference type="InParanoid" id="A0A2Y9R5B5"/>
<name>A0A2Y9R5B5_TRIMA</name>
<keyword evidence="3" id="KW-1185">Reference proteome</keyword>
<gene>
    <name evidence="4" type="primary">LOC101352193</name>
</gene>
<evidence type="ECO:0000313" key="4">
    <source>
        <dbReference type="RefSeq" id="XP_023586773.1"/>
    </source>
</evidence>
<evidence type="ECO:0000256" key="1">
    <source>
        <dbReference type="SAM" id="MobiDB-lite"/>
    </source>
</evidence>
<evidence type="ECO:0000259" key="2">
    <source>
        <dbReference type="PROSITE" id="PS50222"/>
    </source>
</evidence>
<dbReference type="Proteomes" id="UP000248480">
    <property type="component" value="Unplaced"/>
</dbReference>
<dbReference type="PROSITE" id="PS00018">
    <property type="entry name" value="EF_HAND_1"/>
    <property type="match status" value="1"/>
</dbReference>
<dbReference type="RefSeq" id="XP_023586773.1">
    <property type="nucleotide sequence ID" value="XM_023731005.1"/>
</dbReference>
<feature type="region of interest" description="Disordered" evidence="1">
    <location>
        <begin position="554"/>
        <end position="588"/>
    </location>
</feature>
<dbReference type="AlphaFoldDB" id="A0A2Y9R5B5"/>